<dbReference type="PROSITE" id="PS50928">
    <property type="entry name" value="ABC_TM1"/>
    <property type="match status" value="1"/>
</dbReference>
<proteinExistence type="inferred from homology"/>
<reference evidence="7 8" key="1">
    <citation type="submission" date="2017-03" db="EMBL/GenBank/DDBJ databases">
        <title>Genome sequence of Clostridium oryzae DSM 28571.</title>
        <authorList>
            <person name="Poehlein A."/>
            <person name="Daniel R."/>
        </authorList>
    </citation>
    <scope>NUCLEOTIDE SEQUENCE [LARGE SCALE GENOMIC DNA]</scope>
    <source>
        <strain evidence="7 8">DSM 28571</strain>
    </source>
</reference>
<dbReference type="InterPro" id="IPR000515">
    <property type="entry name" value="MetI-like"/>
</dbReference>
<dbReference type="RefSeq" id="WP_139375934.1">
    <property type="nucleotide sequence ID" value="NZ_MZGV01000001.1"/>
</dbReference>
<evidence type="ECO:0000256" key="2">
    <source>
        <dbReference type="ARBA" id="ARBA00022692"/>
    </source>
</evidence>
<accession>A0A1V4IY87</accession>
<dbReference type="Gene3D" id="1.10.3720.10">
    <property type="entry name" value="MetI-like"/>
    <property type="match status" value="1"/>
</dbReference>
<feature type="transmembrane region" description="Helical" evidence="5">
    <location>
        <begin position="167"/>
        <end position="187"/>
    </location>
</feature>
<name>A0A1V4IY87_9CLOT</name>
<feature type="domain" description="ABC transmembrane type-1" evidence="6">
    <location>
        <begin position="88"/>
        <end position="304"/>
    </location>
</feature>
<comment type="caution">
    <text evidence="7">The sequence shown here is derived from an EMBL/GenBank/DDBJ whole genome shotgun (WGS) entry which is preliminary data.</text>
</comment>
<protein>
    <submittedName>
        <fullName evidence="7">Putative multiple-sugar transport system permease YteP</fullName>
    </submittedName>
</protein>
<evidence type="ECO:0000256" key="5">
    <source>
        <dbReference type="RuleBase" id="RU363032"/>
    </source>
</evidence>
<keyword evidence="7" id="KW-0762">Sugar transport</keyword>
<dbReference type="EMBL" id="MZGV01000001">
    <property type="protein sequence ID" value="OPJ65011.1"/>
    <property type="molecule type" value="Genomic_DNA"/>
</dbReference>
<feature type="transmembrane region" description="Helical" evidence="5">
    <location>
        <begin position="28"/>
        <end position="55"/>
    </location>
</feature>
<keyword evidence="2 5" id="KW-0812">Transmembrane</keyword>
<evidence type="ECO:0000313" key="8">
    <source>
        <dbReference type="Proteomes" id="UP000190080"/>
    </source>
</evidence>
<dbReference type="GO" id="GO:0055085">
    <property type="term" value="P:transmembrane transport"/>
    <property type="evidence" value="ECO:0007669"/>
    <property type="project" value="InterPro"/>
</dbReference>
<dbReference type="InterPro" id="IPR035906">
    <property type="entry name" value="MetI-like_sf"/>
</dbReference>
<dbReference type="OrthoDB" id="384651at2"/>
<gene>
    <name evidence="7" type="primary">yteP_1</name>
    <name evidence="7" type="ORF">CLORY_00110</name>
</gene>
<keyword evidence="8" id="KW-1185">Reference proteome</keyword>
<organism evidence="7 8">
    <name type="scientific">Clostridium oryzae</name>
    <dbReference type="NCBI Taxonomy" id="1450648"/>
    <lineage>
        <taxon>Bacteria</taxon>
        <taxon>Bacillati</taxon>
        <taxon>Bacillota</taxon>
        <taxon>Clostridia</taxon>
        <taxon>Eubacteriales</taxon>
        <taxon>Clostridiaceae</taxon>
        <taxon>Clostridium</taxon>
    </lineage>
</organism>
<comment type="similarity">
    <text evidence="5">Belongs to the binding-protein-dependent transport system permease family.</text>
</comment>
<evidence type="ECO:0000256" key="4">
    <source>
        <dbReference type="ARBA" id="ARBA00023136"/>
    </source>
</evidence>
<keyword evidence="3 5" id="KW-1133">Transmembrane helix</keyword>
<evidence type="ECO:0000256" key="3">
    <source>
        <dbReference type="ARBA" id="ARBA00022989"/>
    </source>
</evidence>
<sequence length="318" mass="36028">MAEASITPKIEKINKKTRRWKKFKNQKYLQIMAIVGVVWMLIFQYIPMAGIIIAFKRYNIASTIFNAQWVGLKYFKQFFVDDQIPLVIKNTLGISFYKLIIGFPLPILFALLLNELKNVKYKKVVQTVTYLPHFLSWVVLGGIMMNWMDMTGLLTKLCVGMHIIPKATNMIGIPSYFWAIVVSSDIWKELGWNAIIYLAAITSIDQEMYEAATIDGAGRFQKMFKITLPCIKPTIAILLILAVSGLLNSNFDQIFVLRNNLNIDASNVLDIYVYKTGIANLQYSYATAVGLLKSVVALILLLSANFVTKKLNDNTSVL</sequence>
<evidence type="ECO:0000313" key="7">
    <source>
        <dbReference type="EMBL" id="OPJ65011.1"/>
    </source>
</evidence>
<comment type="subcellular location">
    <subcellularLocation>
        <location evidence="5">Cell membrane</location>
        <topology evidence="5">Multi-pass membrane protein</topology>
    </subcellularLocation>
    <subcellularLocation>
        <location evidence="1">Membrane</location>
        <topology evidence="1">Multi-pass membrane protein</topology>
    </subcellularLocation>
</comment>
<evidence type="ECO:0000259" key="6">
    <source>
        <dbReference type="PROSITE" id="PS50928"/>
    </source>
</evidence>
<dbReference type="STRING" id="1450648.CLORY_00110"/>
<dbReference type="GO" id="GO:0005886">
    <property type="term" value="C:plasma membrane"/>
    <property type="evidence" value="ECO:0007669"/>
    <property type="project" value="UniProtKB-SubCell"/>
</dbReference>
<keyword evidence="5" id="KW-0813">Transport</keyword>
<feature type="transmembrane region" description="Helical" evidence="5">
    <location>
        <begin position="226"/>
        <end position="247"/>
    </location>
</feature>
<dbReference type="Pfam" id="PF00528">
    <property type="entry name" value="BPD_transp_1"/>
    <property type="match status" value="1"/>
</dbReference>
<dbReference type="AlphaFoldDB" id="A0A1V4IY87"/>
<feature type="transmembrane region" description="Helical" evidence="5">
    <location>
        <begin position="128"/>
        <end position="147"/>
    </location>
</feature>
<feature type="transmembrane region" description="Helical" evidence="5">
    <location>
        <begin position="283"/>
        <end position="302"/>
    </location>
</feature>
<keyword evidence="4 5" id="KW-0472">Membrane</keyword>
<feature type="transmembrane region" description="Helical" evidence="5">
    <location>
        <begin position="96"/>
        <end position="116"/>
    </location>
</feature>
<dbReference type="CDD" id="cd06261">
    <property type="entry name" value="TM_PBP2"/>
    <property type="match status" value="1"/>
</dbReference>
<dbReference type="SUPFAM" id="SSF161098">
    <property type="entry name" value="MetI-like"/>
    <property type="match status" value="1"/>
</dbReference>
<dbReference type="PANTHER" id="PTHR43496">
    <property type="entry name" value="PROTEIN LPLB"/>
    <property type="match status" value="1"/>
</dbReference>
<dbReference type="PANTHER" id="PTHR43496:SF1">
    <property type="entry name" value="POLYGALACTURONAN_RHAMNOGALACTURONAN TRANSPORT SYSTEM PERMEASE PROTEIN YTEP"/>
    <property type="match status" value="1"/>
</dbReference>
<dbReference type="Proteomes" id="UP000190080">
    <property type="component" value="Unassembled WGS sequence"/>
</dbReference>
<evidence type="ECO:0000256" key="1">
    <source>
        <dbReference type="ARBA" id="ARBA00004141"/>
    </source>
</evidence>